<reference evidence="1" key="1">
    <citation type="submission" date="2022-06" db="EMBL/GenBank/DDBJ databases">
        <title>Ornithinimicrobium HY1793.</title>
        <authorList>
            <person name="Huang Y."/>
        </authorList>
    </citation>
    <scope>NUCLEOTIDE SEQUENCE</scope>
    <source>
        <strain evidence="1">HY1793</strain>
    </source>
</reference>
<name>A0ABY4YXF6_9MICO</name>
<evidence type="ECO:0000313" key="1">
    <source>
        <dbReference type="EMBL" id="USQ81461.1"/>
    </source>
</evidence>
<dbReference type="InterPro" id="IPR025447">
    <property type="entry name" value="DUF4192"/>
</dbReference>
<proteinExistence type="predicted"/>
<accession>A0ABY4YXF6</accession>
<protein>
    <submittedName>
        <fullName evidence="1">DUF4192 domain-containing protein</fullName>
    </submittedName>
</protein>
<organism evidence="1 2">
    <name type="scientific">Ornithinimicrobium faecis</name>
    <dbReference type="NCBI Taxonomy" id="2934158"/>
    <lineage>
        <taxon>Bacteria</taxon>
        <taxon>Bacillati</taxon>
        <taxon>Actinomycetota</taxon>
        <taxon>Actinomycetes</taxon>
        <taxon>Micrococcales</taxon>
        <taxon>Ornithinimicrobiaceae</taxon>
        <taxon>Ornithinimicrobium</taxon>
    </lineage>
</organism>
<evidence type="ECO:0000313" key="2">
    <source>
        <dbReference type="Proteomes" id="UP001056455"/>
    </source>
</evidence>
<dbReference type="RefSeq" id="WP_252594968.1">
    <property type="nucleotide sequence ID" value="NZ_CP099489.1"/>
</dbReference>
<dbReference type="Proteomes" id="UP001056455">
    <property type="component" value="Chromosome"/>
</dbReference>
<sequence length="373" mass="40642">MSTSPIRVRGVEELIATVPLHLMYQPEDSLVLALLGPPESQPDSTRPAGNLLLMARIDLPHDLGSFEAVLMQVARILHHHQPAVLEILAYEDDADATKVLRAVTRECLESDVGVDHVIRVRNGRWQELRPDGTASVWCVVPSVDRVPCAADLVLAGAHIGPSRAELAERIHGGQTERKLQLLAEMEDYLDRFLQAVPPKISTPEVARLRARFIERGALAWRRILDTTPGGPEVADLPPAVLAHAMVMLWHREFRDGVITWVAPGAMGPGLLPREICEALVRHLELARTGNRRLLDRLIALCALVPDEFAPPVLTVTGQGAWALNSGTVANLAVERALELDPDYYLAQLTDLLLHNAVPPPPGPFAPAAPSSAA</sequence>
<dbReference type="EMBL" id="CP099489">
    <property type="protein sequence ID" value="USQ81461.1"/>
    <property type="molecule type" value="Genomic_DNA"/>
</dbReference>
<dbReference type="Pfam" id="PF13830">
    <property type="entry name" value="DUF4192"/>
    <property type="match status" value="1"/>
</dbReference>
<gene>
    <name evidence="1" type="ORF">NF556_07375</name>
</gene>
<keyword evidence="2" id="KW-1185">Reference proteome</keyword>